<dbReference type="Proteomes" id="UP000184471">
    <property type="component" value="Unassembled WGS sequence"/>
</dbReference>
<feature type="transmembrane region" description="Helical" evidence="6">
    <location>
        <begin position="106"/>
        <end position="131"/>
    </location>
</feature>
<evidence type="ECO:0000256" key="3">
    <source>
        <dbReference type="ARBA" id="ARBA00022692"/>
    </source>
</evidence>
<keyword evidence="9" id="KW-1185">Reference proteome</keyword>
<keyword evidence="5 6" id="KW-0472">Membrane</keyword>
<dbReference type="SUPFAM" id="SSF103473">
    <property type="entry name" value="MFS general substrate transporter"/>
    <property type="match status" value="1"/>
</dbReference>
<evidence type="ECO:0000256" key="1">
    <source>
        <dbReference type="ARBA" id="ARBA00004651"/>
    </source>
</evidence>
<dbReference type="CDD" id="cd06173">
    <property type="entry name" value="MFS_MefA_like"/>
    <property type="match status" value="1"/>
</dbReference>
<dbReference type="EMBL" id="FQVX01000001">
    <property type="protein sequence ID" value="SHF89076.1"/>
    <property type="molecule type" value="Genomic_DNA"/>
</dbReference>
<proteinExistence type="predicted"/>
<evidence type="ECO:0000256" key="5">
    <source>
        <dbReference type="ARBA" id="ARBA00023136"/>
    </source>
</evidence>
<dbReference type="InterPro" id="IPR036259">
    <property type="entry name" value="MFS_trans_sf"/>
</dbReference>
<feature type="transmembrane region" description="Helical" evidence="6">
    <location>
        <begin position="321"/>
        <end position="343"/>
    </location>
</feature>
<dbReference type="RefSeq" id="WP_245794303.1">
    <property type="nucleotide sequence ID" value="NZ_FQVX01000001.1"/>
</dbReference>
<feature type="transmembrane region" description="Helical" evidence="6">
    <location>
        <begin position="386"/>
        <end position="405"/>
    </location>
</feature>
<evidence type="ECO:0000256" key="2">
    <source>
        <dbReference type="ARBA" id="ARBA00022475"/>
    </source>
</evidence>
<feature type="transmembrane region" description="Helical" evidence="6">
    <location>
        <begin position="152"/>
        <end position="170"/>
    </location>
</feature>
<dbReference type="InterPro" id="IPR011701">
    <property type="entry name" value="MFS"/>
</dbReference>
<dbReference type="STRING" id="1070870.SAMN05444351_1169"/>
<feature type="transmembrane region" description="Helical" evidence="6">
    <location>
        <begin position="52"/>
        <end position="72"/>
    </location>
</feature>
<protein>
    <submittedName>
        <fullName evidence="8">Predicted arabinose efflux permease, MFS family</fullName>
    </submittedName>
</protein>
<gene>
    <name evidence="8" type="ORF">SAMN05444351_1169</name>
</gene>
<name>A0A1M5FC67_9ACTN</name>
<feature type="transmembrane region" description="Helical" evidence="6">
    <location>
        <begin position="176"/>
        <end position="199"/>
    </location>
</feature>
<keyword evidence="3 6" id="KW-0812">Transmembrane</keyword>
<evidence type="ECO:0000313" key="8">
    <source>
        <dbReference type="EMBL" id="SHF89076.1"/>
    </source>
</evidence>
<sequence length="423" mass="42285">MTLPRALVPLRTAAYWRLALSLGLSLVANGAWAVTAVWQVVALGGGPAELSLVTGLAAAGTLAATLPGGVLADRVPQRHLLLAVTLLSAVPVGAAALLSLAGELPLGLLAVVGLLGGVALGLHYPAYSALLPALLPADQLLAANGLEGAMRPVLYQVAGPAMAALLVAAVSPGAALLATAGASLAATACVLGLPLLPVAREPGAEQRHPARALLGDLREGLAFLVRTRWLLATLLFGSLMLLATTGPLQVLTPFALRDRAGGGPFEHALVLAGFGVGGALASLAVASRPLPRRYLTATMALWAAGCVPLLAFGLATHVGVMVGAAVLSGAGIHGGMVLWGTLLQRRVPPALLGRVSSLDFVVSGALVPVSVALAGPLSEGAGVGPVFLVAGLAPPVLALLTVLLARMPADEAAHPLDRPARVP</sequence>
<feature type="transmembrane region" description="Helical" evidence="6">
    <location>
        <begin position="268"/>
        <end position="287"/>
    </location>
</feature>
<dbReference type="Gene3D" id="1.20.1250.20">
    <property type="entry name" value="MFS general substrate transporter like domains"/>
    <property type="match status" value="1"/>
</dbReference>
<accession>A0A1M5FC67</accession>
<feature type="transmembrane region" description="Helical" evidence="6">
    <location>
        <begin position="355"/>
        <end position="374"/>
    </location>
</feature>
<dbReference type="AlphaFoldDB" id="A0A1M5FC67"/>
<comment type="subcellular location">
    <subcellularLocation>
        <location evidence="1">Cell membrane</location>
        <topology evidence="1">Multi-pass membrane protein</topology>
    </subcellularLocation>
</comment>
<reference evidence="8 9" key="1">
    <citation type="submission" date="2016-11" db="EMBL/GenBank/DDBJ databases">
        <authorList>
            <person name="Jaros S."/>
            <person name="Januszkiewicz K."/>
            <person name="Wedrychowicz H."/>
        </authorList>
    </citation>
    <scope>NUCLEOTIDE SEQUENCE [LARGE SCALE GENOMIC DNA]</scope>
    <source>
        <strain evidence="8 9">DSM 45408</strain>
    </source>
</reference>
<dbReference type="InterPro" id="IPR020846">
    <property type="entry name" value="MFS_dom"/>
</dbReference>
<keyword evidence="2" id="KW-1003">Cell membrane</keyword>
<evidence type="ECO:0000259" key="7">
    <source>
        <dbReference type="PROSITE" id="PS50850"/>
    </source>
</evidence>
<keyword evidence="4 6" id="KW-1133">Transmembrane helix</keyword>
<feature type="domain" description="Major facilitator superfamily (MFS) profile" evidence="7">
    <location>
        <begin position="1"/>
        <end position="409"/>
    </location>
</feature>
<dbReference type="Pfam" id="PF07690">
    <property type="entry name" value="MFS_1"/>
    <property type="match status" value="1"/>
</dbReference>
<dbReference type="GO" id="GO:0022857">
    <property type="term" value="F:transmembrane transporter activity"/>
    <property type="evidence" value="ECO:0007669"/>
    <property type="project" value="InterPro"/>
</dbReference>
<dbReference type="PANTHER" id="PTHR23513">
    <property type="entry name" value="INTEGRAL MEMBRANE EFFLUX PROTEIN-RELATED"/>
    <property type="match status" value="1"/>
</dbReference>
<organism evidence="8 9">
    <name type="scientific">Geodermatophilus nigrescens</name>
    <dbReference type="NCBI Taxonomy" id="1070870"/>
    <lineage>
        <taxon>Bacteria</taxon>
        <taxon>Bacillati</taxon>
        <taxon>Actinomycetota</taxon>
        <taxon>Actinomycetes</taxon>
        <taxon>Geodermatophilales</taxon>
        <taxon>Geodermatophilaceae</taxon>
        <taxon>Geodermatophilus</taxon>
    </lineage>
</organism>
<feature type="transmembrane region" description="Helical" evidence="6">
    <location>
        <begin position="294"/>
        <end position="315"/>
    </location>
</feature>
<evidence type="ECO:0000256" key="6">
    <source>
        <dbReference type="SAM" id="Phobius"/>
    </source>
</evidence>
<evidence type="ECO:0000256" key="4">
    <source>
        <dbReference type="ARBA" id="ARBA00022989"/>
    </source>
</evidence>
<dbReference type="PANTHER" id="PTHR23513:SF11">
    <property type="entry name" value="STAPHYLOFERRIN A TRANSPORTER"/>
    <property type="match status" value="1"/>
</dbReference>
<evidence type="ECO:0000313" key="9">
    <source>
        <dbReference type="Proteomes" id="UP000184471"/>
    </source>
</evidence>
<feature type="transmembrane region" description="Helical" evidence="6">
    <location>
        <begin position="229"/>
        <end position="248"/>
    </location>
</feature>
<dbReference type="PROSITE" id="PS50850">
    <property type="entry name" value="MFS"/>
    <property type="match status" value="1"/>
</dbReference>
<dbReference type="GO" id="GO:0005886">
    <property type="term" value="C:plasma membrane"/>
    <property type="evidence" value="ECO:0007669"/>
    <property type="project" value="UniProtKB-SubCell"/>
</dbReference>
<feature type="transmembrane region" description="Helical" evidence="6">
    <location>
        <begin position="79"/>
        <end position="100"/>
    </location>
</feature>